<gene>
    <name evidence="2" type="ORF">C1J01_19645</name>
</gene>
<evidence type="ECO:0000313" key="2">
    <source>
        <dbReference type="EMBL" id="PZG16911.1"/>
    </source>
</evidence>
<protein>
    <recommendedName>
        <fullName evidence="1">Schlafen AlbA-2 domain-containing protein</fullName>
    </recommendedName>
</protein>
<sequence>MYVKLELHLIIWARHVVRQLRPRVDRPVQVTSQVPRRFRTKGGGTGWRATASVQSCGIVGEPAASTGLRARPFCSTVHEMTVLRSPRLQTLLGGATLTAGALQYRHLELLVAGQVGEAEDLDYKRELYGHGDRDRRSLCTDVAALASTRGGLLVLGIDEDAQGRAVTMTDVGLSDAAATRMHQVIASGVHPLPMFEIIPVENPAHPGMGCYVIAVAAGTRQPYAVAVNDGYRYPRRIGSTIAYLTEPEIETAYRRRDVVRRDQISRAEEIETATARRIPAGSPWVLVSLVPEQPGEIRIDDALFAQVRQASEGSSPFIISHPKTGPGLDWSWTRVTLGQRRFILDDQIRSIADPLSMVAELYDDGSGTFARCPMFRADNGMQNEMDAWPFLDELVIVIIVSGLLFLADHARNLAQAAGMATVRVTMTPSIDPPDWQLIHFGGYGRIDLGNPARHESFQPAVAAAPLDVLCTASGAVSTAALLANEVFQGFGQPENLQISQQGQIQPKRWSTDWRSLITEWAKEYGVGLAD</sequence>
<dbReference type="InterPro" id="IPR007421">
    <property type="entry name" value="Schlafen_AlbA_2_dom"/>
</dbReference>
<name>A0A2W2E3S5_9ACTN</name>
<dbReference type="Proteomes" id="UP000249304">
    <property type="component" value="Unassembled WGS sequence"/>
</dbReference>
<dbReference type="InterPro" id="IPR038461">
    <property type="entry name" value="Schlafen_AlbA_2_dom_sf"/>
</dbReference>
<evidence type="ECO:0000259" key="1">
    <source>
        <dbReference type="Pfam" id="PF04326"/>
    </source>
</evidence>
<keyword evidence="3" id="KW-1185">Reference proteome</keyword>
<reference evidence="2 3" key="1">
    <citation type="submission" date="2018-01" db="EMBL/GenBank/DDBJ databases">
        <title>Draft genome sequence of Nonomuraea sp. KC333.</title>
        <authorList>
            <person name="Sahin N."/>
            <person name="Saygin H."/>
            <person name="Ay H."/>
        </authorList>
    </citation>
    <scope>NUCLEOTIDE SEQUENCE [LARGE SCALE GENOMIC DNA]</scope>
    <source>
        <strain evidence="2 3">KC333</strain>
    </source>
</reference>
<dbReference type="Gene3D" id="3.30.950.30">
    <property type="entry name" value="Schlafen, AAA domain"/>
    <property type="match status" value="1"/>
</dbReference>
<evidence type="ECO:0000313" key="3">
    <source>
        <dbReference type="Proteomes" id="UP000249304"/>
    </source>
</evidence>
<dbReference type="AlphaFoldDB" id="A0A2W2E3S5"/>
<dbReference type="OrthoDB" id="3443870at2"/>
<comment type="caution">
    <text evidence="2">The sequence shown here is derived from an EMBL/GenBank/DDBJ whole genome shotgun (WGS) entry which is preliminary data.</text>
</comment>
<accession>A0A2W2E3S5</accession>
<organism evidence="2 3">
    <name type="scientific">Nonomuraea aridisoli</name>
    <dbReference type="NCBI Taxonomy" id="2070368"/>
    <lineage>
        <taxon>Bacteria</taxon>
        <taxon>Bacillati</taxon>
        <taxon>Actinomycetota</taxon>
        <taxon>Actinomycetes</taxon>
        <taxon>Streptosporangiales</taxon>
        <taxon>Streptosporangiaceae</taxon>
        <taxon>Nonomuraea</taxon>
    </lineage>
</organism>
<proteinExistence type="predicted"/>
<dbReference type="EMBL" id="POUD01000076">
    <property type="protein sequence ID" value="PZG16911.1"/>
    <property type="molecule type" value="Genomic_DNA"/>
</dbReference>
<dbReference type="Pfam" id="PF04326">
    <property type="entry name" value="SLFN_AlbA_2"/>
    <property type="match status" value="1"/>
</dbReference>
<feature type="domain" description="Schlafen AlbA-2" evidence="1">
    <location>
        <begin position="117"/>
        <end position="238"/>
    </location>
</feature>